<feature type="domain" description="DUF218" evidence="2">
    <location>
        <begin position="159"/>
        <end position="300"/>
    </location>
</feature>
<keyword evidence="1" id="KW-0812">Transmembrane</keyword>
<dbReference type="RefSeq" id="WP_204918207.1">
    <property type="nucleotide sequence ID" value="NZ_BAAAQP010000003.1"/>
</dbReference>
<dbReference type="PANTHER" id="PTHR30336">
    <property type="entry name" value="INNER MEMBRANE PROTEIN, PROBABLE PERMEASE"/>
    <property type="match status" value="1"/>
</dbReference>
<sequence>MVNLALGGIFAVLFVSCQARDKRQLRNGVLLVLAAGFTLNGVVQQLSVWFPWVRWVYLAQVLLVPFGVMVLAAFLVVNGVTMLRREGWGLGNLLALLAGLVLLLLPAAALLGVRSRQPLALGLSALAFFLCCYLGCVFVVFLVYAVVYGRMKHDIEPTAVVILGSQLVDGAVPPLLAARLDKGLEIYARQHRLGRRVWLVPCGGQGVDEPRTEAAGMAEYLVEHGADPADVLPENHSTNTEENLRFAGQALREAGVDPPYLVATNNYHVLRAALLARRLGVPAEVVGAPTAGYYLPNAFLREFAAVLVEHRRLNALLCLPILAFTVLLVLAVTPAG</sequence>
<organism evidence="3 4">
    <name type="scientific">Microlunatus panaciterrae</name>
    <dbReference type="NCBI Taxonomy" id="400768"/>
    <lineage>
        <taxon>Bacteria</taxon>
        <taxon>Bacillati</taxon>
        <taxon>Actinomycetota</taxon>
        <taxon>Actinomycetes</taxon>
        <taxon>Propionibacteriales</taxon>
        <taxon>Propionibacteriaceae</taxon>
        <taxon>Microlunatus</taxon>
    </lineage>
</organism>
<dbReference type="InterPro" id="IPR014729">
    <property type="entry name" value="Rossmann-like_a/b/a_fold"/>
</dbReference>
<comment type="caution">
    <text evidence="3">The sequence shown here is derived from an EMBL/GenBank/DDBJ whole genome shotgun (WGS) entry which is preliminary data.</text>
</comment>
<feature type="transmembrane region" description="Helical" evidence="1">
    <location>
        <begin position="119"/>
        <end position="147"/>
    </location>
</feature>
<feature type="transmembrane region" description="Helical" evidence="1">
    <location>
        <begin position="89"/>
        <end position="113"/>
    </location>
</feature>
<reference evidence="3 4" key="1">
    <citation type="submission" date="2021-01" db="EMBL/GenBank/DDBJ databases">
        <title>Sequencing the genomes of 1000 actinobacteria strains.</title>
        <authorList>
            <person name="Klenk H.-P."/>
        </authorList>
    </citation>
    <scope>NUCLEOTIDE SEQUENCE [LARGE SCALE GENOMIC DNA]</scope>
    <source>
        <strain evidence="3 4">DSM 18662</strain>
    </source>
</reference>
<dbReference type="EMBL" id="JAFBCF010000001">
    <property type="protein sequence ID" value="MBM7799442.1"/>
    <property type="molecule type" value="Genomic_DNA"/>
</dbReference>
<proteinExistence type="predicted"/>
<evidence type="ECO:0000313" key="4">
    <source>
        <dbReference type="Proteomes" id="UP000704762"/>
    </source>
</evidence>
<name>A0ABS2RKD3_9ACTN</name>
<keyword evidence="1" id="KW-0472">Membrane</keyword>
<evidence type="ECO:0000313" key="3">
    <source>
        <dbReference type="EMBL" id="MBM7799442.1"/>
    </source>
</evidence>
<dbReference type="InterPro" id="IPR051599">
    <property type="entry name" value="Cell_Envelope_Assoc"/>
</dbReference>
<keyword evidence="1" id="KW-1133">Transmembrane helix</keyword>
<evidence type="ECO:0000256" key="1">
    <source>
        <dbReference type="SAM" id="Phobius"/>
    </source>
</evidence>
<dbReference type="Pfam" id="PF02698">
    <property type="entry name" value="DUF218"/>
    <property type="match status" value="1"/>
</dbReference>
<dbReference type="Proteomes" id="UP000704762">
    <property type="component" value="Unassembled WGS sequence"/>
</dbReference>
<accession>A0ABS2RKD3</accession>
<dbReference type="CDD" id="cd06259">
    <property type="entry name" value="YdcF-like"/>
    <property type="match status" value="1"/>
</dbReference>
<keyword evidence="4" id="KW-1185">Reference proteome</keyword>
<dbReference type="InterPro" id="IPR003848">
    <property type="entry name" value="DUF218"/>
</dbReference>
<dbReference type="PANTHER" id="PTHR30336:SF18">
    <property type="entry name" value="MEMBRANE PROTEIN"/>
    <property type="match status" value="1"/>
</dbReference>
<protein>
    <submittedName>
        <fullName evidence="3">Uncharacterized SAM-binding protein YcdF (DUF218 family)</fullName>
    </submittedName>
</protein>
<feature type="transmembrane region" description="Helical" evidence="1">
    <location>
        <begin position="55"/>
        <end position="77"/>
    </location>
</feature>
<gene>
    <name evidence="3" type="ORF">JOE57_002363</name>
</gene>
<feature type="transmembrane region" description="Helical" evidence="1">
    <location>
        <begin position="313"/>
        <end position="333"/>
    </location>
</feature>
<evidence type="ECO:0000259" key="2">
    <source>
        <dbReference type="Pfam" id="PF02698"/>
    </source>
</evidence>
<dbReference type="Gene3D" id="3.40.50.620">
    <property type="entry name" value="HUPs"/>
    <property type="match status" value="1"/>
</dbReference>